<comment type="caution">
    <text evidence="1">The sequence shown here is derived from an EMBL/GenBank/DDBJ whole genome shotgun (WGS) entry which is preliminary data.</text>
</comment>
<evidence type="ECO:0000313" key="2">
    <source>
        <dbReference type="Proteomes" id="UP000585474"/>
    </source>
</evidence>
<reference evidence="1 2" key="1">
    <citation type="submission" date="2019-07" db="EMBL/GenBank/DDBJ databases">
        <title>De Novo Assembly of kiwifruit Actinidia rufa.</title>
        <authorList>
            <person name="Sugita-Konishi S."/>
            <person name="Sato K."/>
            <person name="Mori E."/>
            <person name="Abe Y."/>
            <person name="Kisaki G."/>
            <person name="Hamano K."/>
            <person name="Suezawa K."/>
            <person name="Otani M."/>
            <person name="Fukuda T."/>
            <person name="Manabe T."/>
            <person name="Gomi K."/>
            <person name="Tabuchi M."/>
            <person name="Akimitsu K."/>
            <person name="Kataoka I."/>
        </authorList>
    </citation>
    <scope>NUCLEOTIDE SEQUENCE [LARGE SCALE GENOMIC DNA]</scope>
    <source>
        <strain evidence="2">cv. Fuchu</strain>
    </source>
</reference>
<dbReference type="AlphaFoldDB" id="A0A7J0FKK5"/>
<name>A0A7J0FKK5_9ERIC</name>
<dbReference type="PANTHER" id="PTHR33116">
    <property type="entry name" value="REVERSE TRANSCRIPTASE ZINC-BINDING DOMAIN-CONTAINING PROTEIN-RELATED-RELATED"/>
    <property type="match status" value="1"/>
</dbReference>
<gene>
    <name evidence="1" type="ORF">Acr_13g0005140</name>
</gene>
<sequence length="287" mass="32336">MGWKQKMLSMADRSNFIKSVNAAIPDYVRQCHLLPKSINLTLDQCNRNFLWGSSYERRKIHSLRWAEAHEPNSLWARILKINTPRCPVDVDPSPIWRGIRKTQQALEEATKIGIRSGQDTSFWLHDWLGVGPLRHMIQGPLLPQDTSLTVREAWNQGAWALNNFSMSLPSQILDLLSTIHPQWFNPQPDCLVWKLNPHGQFTSKSALTLLDRPHHPFLLIIGAGFGRLGPILGSYSSSGLQCSSVLRLRICFVGDAFVTLPLVRLVTMNAKQHSLPCGIVPVLNILG</sequence>
<accession>A0A7J0FKK5</accession>
<keyword evidence="2" id="KW-1185">Reference proteome</keyword>
<dbReference type="OrthoDB" id="1000146at2759"/>
<protein>
    <submittedName>
        <fullName evidence="1">Uncharacterized protein</fullName>
    </submittedName>
</protein>
<dbReference type="PANTHER" id="PTHR33116:SF86">
    <property type="entry name" value="REVERSE TRANSCRIPTASE DOMAIN-CONTAINING PROTEIN"/>
    <property type="match status" value="1"/>
</dbReference>
<dbReference type="EMBL" id="BJWL01000013">
    <property type="protein sequence ID" value="GFY99113.1"/>
    <property type="molecule type" value="Genomic_DNA"/>
</dbReference>
<dbReference type="Proteomes" id="UP000585474">
    <property type="component" value="Unassembled WGS sequence"/>
</dbReference>
<proteinExistence type="predicted"/>
<organism evidence="1 2">
    <name type="scientific">Actinidia rufa</name>
    <dbReference type="NCBI Taxonomy" id="165716"/>
    <lineage>
        <taxon>Eukaryota</taxon>
        <taxon>Viridiplantae</taxon>
        <taxon>Streptophyta</taxon>
        <taxon>Embryophyta</taxon>
        <taxon>Tracheophyta</taxon>
        <taxon>Spermatophyta</taxon>
        <taxon>Magnoliopsida</taxon>
        <taxon>eudicotyledons</taxon>
        <taxon>Gunneridae</taxon>
        <taxon>Pentapetalae</taxon>
        <taxon>asterids</taxon>
        <taxon>Ericales</taxon>
        <taxon>Actinidiaceae</taxon>
        <taxon>Actinidia</taxon>
    </lineage>
</organism>
<evidence type="ECO:0000313" key="1">
    <source>
        <dbReference type="EMBL" id="GFY99113.1"/>
    </source>
</evidence>